<dbReference type="EMBL" id="CAJOBO010005668">
    <property type="protein sequence ID" value="CAF4548664.1"/>
    <property type="molecule type" value="Genomic_DNA"/>
</dbReference>
<proteinExistence type="predicted"/>
<feature type="region of interest" description="Disordered" evidence="1">
    <location>
        <begin position="129"/>
        <end position="153"/>
    </location>
</feature>
<organism evidence="2 4">
    <name type="scientific">Rotaria socialis</name>
    <dbReference type="NCBI Taxonomy" id="392032"/>
    <lineage>
        <taxon>Eukaryota</taxon>
        <taxon>Metazoa</taxon>
        <taxon>Spiralia</taxon>
        <taxon>Gnathifera</taxon>
        <taxon>Rotifera</taxon>
        <taxon>Eurotatoria</taxon>
        <taxon>Bdelloidea</taxon>
        <taxon>Philodinida</taxon>
        <taxon>Philodinidae</taxon>
        <taxon>Rotaria</taxon>
    </lineage>
</organism>
<dbReference type="Proteomes" id="UP000663851">
    <property type="component" value="Unassembled WGS sequence"/>
</dbReference>
<comment type="caution">
    <text evidence="2">The sequence shown here is derived from an EMBL/GenBank/DDBJ whole genome shotgun (WGS) entry which is preliminary data.</text>
</comment>
<evidence type="ECO:0000313" key="4">
    <source>
        <dbReference type="Proteomes" id="UP000663873"/>
    </source>
</evidence>
<protein>
    <submittedName>
        <fullName evidence="2">Uncharacterized protein</fullName>
    </submittedName>
</protein>
<evidence type="ECO:0000313" key="3">
    <source>
        <dbReference type="EMBL" id="CAF4548664.1"/>
    </source>
</evidence>
<dbReference type="AlphaFoldDB" id="A0A820X0B0"/>
<accession>A0A820X0B0</accession>
<reference evidence="2" key="1">
    <citation type="submission" date="2021-02" db="EMBL/GenBank/DDBJ databases">
        <authorList>
            <person name="Nowell W R."/>
        </authorList>
    </citation>
    <scope>NUCLEOTIDE SEQUENCE</scope>
</reference>
<keyword evidence="4" id="KW-1185">Reference proteome</keyword>
<gene>
    <name evidence="3" type="ORF">HFQ381_LOCUS30748</name>
    <name evidence="2" type="ORF">UJA718_LOCUS27814</name>
</gene>
<evidence type="ECO:0000256" key="1">
    <source>
        <dbReference type="SAM" id="MobiDB-lite"/>
    </source>
</evidence>
<feature type="compositionally biased region" description="Basic and acidic residues" evidence="1">
    <location>
        <begin position="144"/>
        <end position="153"/>
    </location>
</feature>
<dbReference type="Proteomes" id="UP000663873">
    <property type="component" value="Unassembled WGS sequence"/>
</dbReference>
<name>A0A820X0B0_9BILA</name>
<evidence type="ECO:0000313" key="2">
    <source>
        <dbReference type="EMBL" id="CAF4524518.1"/>
    </source>
</evidence>
<dbReference type="EMBL" id="CAJOBP010007941">
    <property type="protein sequence ID" value="CAF4524518.1"/>
    <property type="molecule type" value="Genomic_DNA"/>
</dbReference>
<sequence length="153" mass="17928">MSKSSMISFIANENQFLALRNTLLPKLTVKERETQHRIAAVSFHEEIDNHNTEEKTTTTTTISKQNKQNKFVNTLFLHYTHEKRLHSLKHDIHNIYSEIFQDTLAINLRLIVGHRNHRNTGHELVQKRPHPTMLKPTPLPNTIKQKDERPLVN</sequence>